<reference evidence="2" key="2">
    <citation type="submission" date="2025-09" db="UniProtKB">
        <authorList>
            <consortium name="Ensembl"/>
        </authorList>
    </citation>
    <scope>IDENTIFICATION</scope>
</reference>
<feature type="compositionally biased region" description="Low complexity" evidence="1">
    <location>
        <begin position="1"/>
        <end position="26"/>
    </location>
</feature>
<dbReference type="AlphaFoldDB" id="A0A2K6SBN5"/>
<evidence type="ECO:0000256" key="1">
    <source>
        <dbReference type="SAM" id="MobiDB-lite"/>
    </source>
</evidence>
<feature type="compositionally biased region" description="Polar residues" evidence="1">
    <location>
        <begin position="41"/>
        <end position="52"/>
    </location>
</feature>
<evidence type="ECO:0000313" key="2">
    <source>
        <dbReference type="Ensembl" id="ENSSBOP00000004796.1"/>
    </source>
</evidence>
<sequence length="74" mass="7865">MAAPGDVSEPPSVPSPVSLSSPGTPGAQHHEPRLLLRGHQHGSSPEVLSQPSDLDLQDIEEVEMGRDTFWPGES</sequence>
<dbReference type="GeneTree" id="ENSGT00910000147678"/>
<name>A0A2K6SBN5_SAIBB</name>
<accession>A0A2K6SBN5</accession>
<protein>
    <submittedName>
        <fullName evidence="2">Uncharacterized protein</fullName>
    </submittedName>
</protein>
<keyword evidence="3" id="KW-1185">Reference proteome</keyword>
<feature type="region of interest" description="Disordered" evidence="1">
    <location>
        <begin position="1"/>
        <end position="74"/>
    </location>
</feature>
<organism evidence="2 3">
    <name type="scientific">Saimiri boliviensis boliviensis</name>
    <name type="common">Bolivian squirrel monkey</name>
    <dbReference type="NCBI Taxonomy" id="39432"/>
    <lineage>
        <taxon>Eukaryota</taxon>
        <taxon>Metazoa</taxon>
        <taxon>Chordata</taxon>
        <taxon>Craniata</taxon>
        <taxon>Vertebrata</taxon>
        <taxon>Euteleostomi</taxon>
        <taxon>Mammalia</taxon>
        <taxon>Eutheria</taxon>
        <taxon>Euarchontoglires</taxon>
        <taxon>Primates</taxon>
        <taxon>Haplorrhini</taxon>
        <taxon>Platyrrhini</taxon>
        <taxon>Cebidae</taxon>
        <taxon>Saimiriinae</taxon>
        <taxon>Saimiri</taxon>
    </lineage>
</organism>
<reference evidence="2" key="1">
    <citation type="submission" date="2025-08" db="UniProtKB">
        <authorList>
            <consortium name="Ensembl"/>
        </authorList>
    </citation>
    <scope>IDENTIFICATION</scope>
</reference>
<dbReference type="Ensembl" id="ENSSBOT00000021265.1">
    <property type="protein sequence ID" value="ENSSBOP00000004796.1"/>
    <property type="gene ID" value="ENSSBOG00000019065.1"/>
</dbReference>
<evidence type="ECO:0000313" key="3">
    <source>
        <dbReference type="Proteomes" id="UP000233220"/>
    </source>
</evidence>
<proteinExistence type="predicted"/>
<dbReference type="Proteomes" id="UP000233220">
    <property type="component" value="Unplaced"/>
</dbReference>
<dbReference type="STRING" id="39432.ENSSBOP00000004796"/>